<organism evidence="6 8">
    <name type="scientific">Mastigocoleus testarum BC008</name>
    <dbReference type="NCBI Taxonomy" id="371196"/>
    <lineage>
        <taxon>Bacteria</taxon>
        <taxon>Bacillati</taxon>
        <taxon>Cyanobacteriota</taxon>
        <taxon>Cyanophyceae</taxon>
        <taxon>Nostocales</taxon>
        <taxon>Hapalosiphonaceae</taxon>
        <taxon>Mastigocoleus</taxon>
    </lineage>
</organism>
<dbReference type="SUPFAM" id="SSF46689">
    <property type="entry name" value="Homeodomain-like"/>
    <property type="match status" value="1"/>
</dbReference>
<sequence>MPRTQSNAKERILAIADRLFYQEGIRAIGVDTIIAKSEVAKTTLYRYFPSKDDLVAAYLEERNQRFWESFDEVVNQHSGKPKEQLLGIFAWIDGLLSSDDSYGCPFLIVASEFPEPDYPGHQVAIAHKQKMRDRMEELARLIGIKKAKELSAALLMLVDGAFTERRLFNQHSNGVKLYKAAVMMIEAYANTPT</sequence>
<dbReference type="Pfam" id="PF00440">
    <property type="entry name" value="TetR_N"/>
    <property type="match status" value="1"/>
</dbReference>
<evidence type="ECO:0000256" key="4">
    <source>
        <dbReference type="PROSITE-ProRule" id="PRU00335"/>
    </source>
</evidence>
<proteinExistence type="predicted"/>
<gene>
    <name evidence="6" type="ORF">BC008_01845</name>
    <name evidence="7" type="ORF">BC008_01905</name>
</gene>
<evidence type="ECO:0000313" key="7">
    <source>
        <dbReference type="EMBL" id="KST68736.1"/>
    </source>
</evidence>
<evidence type="ECO:0000313" key="6">
    <source>
        <dbReference type="EMBL" id="KST68724.1"/>
    </source>
</evidence>
<dbReference type="Gene3D" id="1.10.357.10">
    <property type="entry name" value="Tetracycline Repressor, domain 2"/>
    <property type="match status" value="1"/>
</dbReference>
<evidence type="ECO:0000313" key="8">
    <source>
        <dbReference type="Proteomes" id="UP000053372"/>
    </source>
</evidence>
<evidence type="ECO:0000256" key="1">
    <source>
        <dbReference type="ARBA" id="ARBA00023015"/>
    </source>
</evidence>
<dbReference type="InterPro" id="IPR001647">
    <property type="entry name" value="HTH_TetR"/>
</dbReference>
<feature type="DNA-binding region" description="H-T-H motif" evidence="4">
    <location>
        <begin position="29"/>
        <end position="48"/>
    </location>
</feature>
<accession>A0A0V7ZVR5</accession>
<dbReference type="EMBL" id="LMTZ01000049">
    <property type="protein sequence ID" value="KST68724.1"/>
    <property type="molecule type" value="Genomic_DNA"/>
</dbReference>
<keyword evidence="1" id="KW-0805">Transcription regulation</keyword>
<feature type="domain" description="HTH tetR-type" evidence="5">
    <location>
        <begin position="6"/>
        <end position="66"/>
    </location>
</feature>
<keyword evidence="3" id="KW-0804">Transcription</keyword>
<dbReference type="InterPro" id="IPR036271">
    <property type="entry name" value="Tet_transcr_reg_TetR-rel_C_sf"/>
</dbReference>
<dbReference type="OrthoDB" id="116240at2"/>
<evidence type="ECO:0000256" key="2">
    <source>
        <dbReference type="ARBA" id="ARBA00023125"/>
    </source>
</evidence>
<keyword evidence="2 4" id="KW-0238">DNA-binding</keyword>
<dbReference type="PANTHER" id="PTHR47506">
    <property type="entry name" value="TRANSCRIPTIONAL REGULATORY PROTEIN"/>
    <property type="match status" value="1"/>
</dbReference>
<dbReference type="AlphaFoldDB" id="A0A0V7ZVR5"/>
<evidence type="ECO:0000256" key="3">
    <source>
        <dbReference type="ARBA" id="ARBA00023163"/>
    </source>
</evidence>
<evidence type="ECO:0000259" key="5">
    <source>
        <dbReference type="PROSITE" id="PS50977"/>
    </source>
</evidence>
<reference evidence="6 8" key="1">
    <citation type="journal article" date="2015" name="Genome Announc.">
        <title>Draft Genome of the Euendolithic (true boring) Cyanobacterium Mastigocoleus testarum strain BC008.</title>
        <authorList>
            <person name="Guida B.S."/>
            <person name="Garcia-Pichel F."/>
        </authorList>
    </citation>
    <scope>NUCLEOTIDE SEQUENCE [LARGE SCALE GENOMIC DNA]</scope>
    <source>
        <strain evidence="6 8">BC008</strain>
    </source>
</reference>
<dbReference type="InterPro" id="IPR009057">
    <property type="entry name" value="Homeodomain-like_sf"/>
</dbReference>
<dbReference type="PRINTS" id="PR00455">
    <property type="entry name" value="HTHTETR"/>
</dbReference>
<name>A0A0V7ZVR5_9CYAN</name>
<dbReference type="Proteomes" id="UP000053372">
    <property type="component" value="Unassembled WGS sequence"/>
</dbReference>
<dbReference type="RefSeq" id="WP_036267703.1">
    <property type="nucleotide sequence ID" value="NZ_LMTZ01000048.1"/>
</dbReference>
<dbReference type="SUPFAM" id="SSF48498">
    <property type="entry name" value="Tetracyclin repressor-like, C-terminal domain"/>
    <property type="match status" value="1"/>
</dbReference>
<protein>
    <submittedName>
        <fullName evidence="6">Transcriptional regulator</fullName>
    </submittedName>
</protein>
<dbReference type="EMBL" id="LMTZ01000048">
    <property type="protein sequence ID" value="KST68736.1"/>
    <property type="molecule type" value="Genomic_DNA"/>
</dbReference>
<dbReference type="GO" id="GO:0003677">
    <property type="term" value="F:DNA binding"/>
    <property type="evidence" value="ECO:0007669"/>
    <property type="project" value="UniProtKB-UniRule"/>
</dbReference>
<dbReference type="PANTHER" id="PTHR47506:SF1">
    <property type="entry name" value="HTH-TYPE TRANSCRIPTIONAL REGULATOR YJDC"/>
    <property type="match status" value="1"/>
</dbReference>
<dbReference type="PROSITE" id="PS50977">
    <property type="entry name" value="HTH_TETR_2"/>
    <property type="match status" value="1"/>
</dbReference>
<comment type="caution">
    <text evidence="6">The sequence shown here is derived from an EMBL/GenBank/DDBJ whole genome shotgun (WGS) entry which is preliminary data.</text>
</comment>
<keyword evidence="8" id="KW-1185">Reference proteome</keyword>